<name>A0A7R9IJP0_9NEOP</name>
<proteinExistence type="predicted"/>
<evidence type="ECO:0000256" key="4">
    <source>
        <dbReference type="ARBA" id="ARBA00023163"/>
    </source>
</evidence>
<dbReference type="EMBL" id="OE003028">
    <property type="protein sequence ID" value="CAD7459641.1"/>
    <property type="molecule type" value="Genomic_DNA"/>
</dbReference>
<evidence type="ECO:0000313" key="8">
    <source>
        <dbReference type="EMBL" id="CAD7459641.1"/>
    </source>
</evidence>
<dbReference type="AlphaFoldDB" id="A0A7R9IJP0"/>
<keyword evidence="4" id="KW-0804">Transcription</keyword>
<feature type="region of interest" description="Disordered" evidence="6">
    <location>
        <begin position="1"/>
        <end position="29"/>
    </location>
</feature>
<accession>A0A7R9IJP0</accession>
<evidence type="ECO:0000256" key="5">
    <source>
        <dbReference type="ARBA" id="ARBA00025466"/>
    </source>
</evidence>
<feature type="domain" description="Myb/SANT-like DNA-binding" evidence="7">
    <location>
        <begin position="98"/>
        <end position="162"/>
    </location>
</feature>
<feature type="compositionally biased region" description="Polar residues" evidence="6">
    <location>
        <begin position="10"/>
        <end position="22"/>
    </location>
</feature>
<reference evidence="8" key="1">
    <citation type="submission" date="2020-11" db="EMBL/GenBank/DDBJ databases">
        <authorList>
            <person name="Tran Van P."/>
        </authorList>
    </citation>
    <scope>NUCLEOTIDE SEQUENCE</scope>
</reference>
<organism evidence="8">
    <name type="scientific">Timema tahoe</name>
    <dbReference type="NCBI Taxonomy" id="61484"/>
    <lineage>
        <taxon>Eukaryota</taxon>
        <taxon>Metazoa</taxon>
        <taxon>Ecdysozoa</taxon>
        <taxon>Arthropoda</taxon>
        <taxon>Hexapoda</taxon>
        <taxon>Insecta</taxon>
        <taxon>Pterygota</taxon>
        <taxon>Neoptera</taxon>
        <taxon>Polyneoptera</taxon>
        <taxon>Phasmatodea</taxon>
        <taxon>Timematodea</taxon>
        <taxon>Timematoidea</taxon>
        <taxon>Timematidae</taxon>
        <taxon>Timema</taxon>
    </lineage>
</organism>
<protein>
    <recommendedName>
        <fullName evidence="2">Regulatory protein zeste</fullName>
    </recommendedName>
</protein>
<dbReference type="Pfam" id="PF13873">
    <property type="entry name" value="Myb_DNA-bind_5"/>
    <property type="match status" value="1"/>
</dbReference>
<evidence type="ECO:0000256" key="1">
    <source>
        <dbReference type="ARBA" id="ARBA00011764"/>
    </source>
</evidence>
<evidence type="ECO:0000259" key="7">
    <source>
        <dbReference type="Pfam" id="PF13873"/>
    </source>
</evidence>
<evidence type="ECO:0000256" key="3">
    <source>
        <dbReference type="ARBA" id="ARBA00023015"/>
    </source>
</evidence>
<comment type="subunit">
    <text evidence="1">Self-associates forming complexes of several hundred monomers.</text>
</comment>
<gene>
    <name evidence="8" type="ORF">TTEB3V08_LOCUS7590</name>
</gene>
<evidence type="ECO:0000256" key="2">
    <source>
        <dbReference type="ARBA" id="ARBA00016807"/>
    </source>
</evidence>
<evidence type="ECO:0000256" key="6">
    <source>
        <dbReference type="SAM" id="MobiDB-lite"/>
    </source>
</evidence>
<sequence length="285" mass="32182">MDPEDYWGNPGNSEGSSFQPNNGKYEGKETGRMGEPCNCRFLFLERRRVGLGLVRALCVKMEIGDCSAAPLYHGGNEYSRRASLWSADDEEIRVRIPVKYTEEYVSIIENKKTDAVTSQQKEAAWKSLADDFNKNITCVQRSSEQLKIYYENYKRRVKKATADDKVELYKTGGGTFTKQLDDEGAKLMALLKPQFVPLVNLSDSDAGYHIELPGEEKVEKCIEAGMVKPVGERDNIGDLRFCDWTRPTVYTVNGLTQMACIHLRTEFMQFQMVLSQGVSGRGSHT</sequence>
<comment type="function">
    <text evidence="5">Involved in transvection phenomena (= synapsis-dependent gene expression), where the synaptic pairing of chromosomes carrying genes with which zeste interacts influences the expression of these genes. Zeste binds to DNA and stimulates transcription from a nearby promoter.</text>
</comment>
<dbReference type="InterPro" id="IPR028002">
    <property type="entry name" value="Myb_DNA-bind_5"/>
</dbReference>
<keyword evidence="3" id="KW-0805">Transcription regulation</keyword>